<dbReference type="PANTHER" id="PTHR12822">
    <property type="entry name" value="PROTEIN YIPF"/>
    <property type="match status" value="1"/>
</dbReference>
<feature type="transmembrane region" description="Helical" evidence="6">
    <location>
        <begin position="241"/>
        <end position="263"/>
    </location>
</feature>
<keyword evidence="3 6" id="KW-0812">Transmembrane</keyword>
<protein>
    <recommendedName>
        <fullName evidence="6">Protein YIPF</fullName>
    </recommendedName>
</protein>
<keyword evidence="4 6" id="KW-1133">Transmembrane helix</keyword>
<organism evidence="8 9">
    <name type="scientific">Triparma columacea</name>
    <dbReference type="NCBI Taxonomy" id="722753"/>
    <lineage>
        <taxon>Eukaryota</taxon>
        <taxon>Sar</taxon>
        <taxon>Stramenopiles</taxon>
        <taxon>Ochrophyta</taxon>
        <taxon>Bolidophyceae</taxon>
        <taxon>Parmales</taxon>
        <taxon>Triparmaceae</taxon>
        <taxon>Triparma</taxon>
    </lineage>
</organism>
<evidence type="ECO:0000313" key="8">
    <source>
        <dbReference type="EMBL" id="GMI45289.1"/>
    </source>
</evidence>
<comment type="caution">
    <text evidence="8">The sequence shown here is derived from an EMBL/GenBank/DDBJ whole genome shotgun (WGS) entry which is preliminary data.</text>
</comment>
<evidence type="ECO:0000256" key="5">
    <source>
        <dbReference type="ARBA" id="ARBA00023136"/>
    </source>
</evidence>
<evidence type="ECO:0000259" key="7">
    <source>
        <dbReference type="Pfam" id="PF04893"/>
    </source>
</evidence>
<dbReference type="GO" id="GO:0031267">
    <property type="term" value="F:small GTPase binding"/>
    <property type="evidence" value="ECO:0007669"/>
    <property type="project" value="InterPro"/>
</dbReference>
<dbReference type="InterPro" id="IPR006977">
    <property type="entry name" value="Yip1_dom"/>
</dbReference>
<comment type="similarity">
    <text evidence="2 6">Belongs to the YIP1 family.</text>
</comment>
<evidence type="ECO:0000256" key="3">
    <source>
        <dbReference type="ARBA" id="ARBA00022692"/>
    </source>
</evidence>
<feature type="domain" description="Yip1" evidence="7">
    <location>
        <begin position="117"/>
        <end position="290"/>
    </location>
</feature>
<dbReference type="EMBL" id="BRYA01000241">
    <property type="protein sequence ID" value="GMI45289.1"/>
    <property type="molecule type" value="Genomic_DNA"/>
</dbReference>
<feature type="transmembrane region" description="Helical" evidence="6">
    <location>
        <begin position="134"/>
        <end position="155"/>
    </location>
</feature>
<accession>A0A9W7GI25</accession>
<reference evidence="9" key="1">
    <citation type="journal article" date="2023" name="Commun. Biol.">
        <title>Genome analysis of Parmales, the sister group of diatoms, reveals the evolutionary specialization of diatoms from phago-mixotrophs to photoautotrophs.</title>
        <authorList>
            <person name="Ban H."/>
            <person name="Sato S."/>
            <person name="Yoshikawa S."/>
            <person name="Yamada K."/>
            <person name="Nakamura Y."/>
            <person name="Ichinomiya M."/>
            <person name="Sato N."/>
            <person name="Blanc-Mathieu R."/>
            <person name="Endo H."/>
            <person name="Kuwata A."/>
            <person name="Ogata H."/>
        </authorList>
    </citation>
    <scope>NUCLEOTIDE SEQUENCE [LARGE SCALE GENOMIC DNA]</scope>
</reference>
<gene>
    <name evidence="8" type="ORF">TrCOL_g2699</name>
</gene>
<evidence type="ECO:0000256" key="4">
    <source>
        <dbReference type="ARBA" id="ARBA00022989"/>
    </source>
</evidence>
<dbReference type="GO" id="GO:0016192">
    <property type="term" value="P:vesicle-mediated transport"/>
    <property type="evidence" value="ECO:0007669"/>
    <property type="project" value="InterPro"/>
</dbReference>
<sequence length="297" mass="31210">MSTAPASFGGTADDDDLLLLNDDVNDNTVGWDDGLSGGMDSSAVLSSINGPAASATGGPGAQAPRAQAGPKRNPGLCWCFDVASYQPYFNVDTIDVLERAIEALKVWKNKEDGGGGYFREVLGRKGGPDAYGPFWISMTLVFTISVTSNISNWFHETEAAIEKDLTSLLHAFWVVYAATFGLPTLGYLAVRCLSPPPPQPSDGSPSQAGGSFNYITILSLYGYAALPYLPASLLCTIPSQGVKWVSVLLACLWSTALLVKNTAGWVGEGERGSRAIVGTIAGTQIGVALAVKIAFYG</sequence>
<evidence type="ECO:0000256" key="2">
    <source>
        <dbReference type="ARBA" id="ARBA00010596"/>
    </source>
</evidence>
<feature type="transmembrane region" description="Helical" evidence="6">
    <location>
        <begin position="211"/>
        <end position="229"/>
    </location>
</feature>
<evidence type="ECO:0000256" key="6">
    <source>
        <dbReference type="RuleBase" id="RU361264"/>
    </source>
</evidence>
<dbReference type="AlphaFoldDB" id="A0A9W7GI25"/>
<dbReference type="InterPro" id="IPR039765">
    <property type="entry name" value="Yip5/YIPF1/YIPF2"/>
</dbReference>
<keyword evidence="9" id="KW-1185">Reference proteome</keyword>
<feature type="transmembrane region" description="Helical" evidence="6">
    <location>
        <begin position="275"/>
        <end position="295"/>
    </location>
</feature>
<evidence type="ECO:0000313" key="9">
    <source>
        <dbReference type="Proteomes" id="UP001165065"/>
    </source>
</evidence>
<dbReference type="Pfam" id="PF04893">
    <property type="entry name" value="Yip1"/>
    <property type="match status" value="1"/>
</dbReference>
<dbReference type="Proteomes" id="UP001165065">
    <property type="component" value="Unassembled WGS sequence"/>
</dbReference>
<dbReference type="GO" id="GO:0000139">
    <property type="term" value="C:Golgi membrane"/>
    <property type="evidence" value="ECO:0007669"/>
    <property type="project" value="UniProtKB-SubCell"/>
</dbReference>
<dbReference type="PANTHER" id="PTHR12822:SF2">
    <property type="entry name" value="PROTEIN YIPF"/>
    <property type="match status" value="1"/>
</dbReference>
<name>A0A9W7GI25_9STRA</name>
<evidence type="ECO:0000256" key="1">
    <source>
        <dbReference type="ARBA" id="ARBA00004141"/>
    </source>
</evidence>
<proteinExistence type="inferred from homology"/>
<keyword evidence="5 6" id="KW-0472">Membrane</keyword>
<feature type="transmembrane region" description="Helical" evidence="6">
    <location>
        <begin position="167"/>
        <end position="190"/>
    </location>
</feature>
<comment type="subcellular location">
    <subcellularLocation>
        <location evidence="6">Golgi apparatus membrane</location>
        <topology evidence="6">Multi-pass membrane protein</topology>
    </subcellularLocation>
    <subcellularLocation>
        <location evidence="1">Membrane</location>
        <topology evidence="1">Multi-pass membrane protein</topology>
    </subcellularLocation>
</comment>
<dbReference type="OrthoDB" id="10256463at2759"/>